<sequence length="280" mass="30617">MQLSKMALALFIGAAFSASALAQTCTPKVGAEHLVSAGKLQMSINPTLPPQQFVDEKGELQGLNVELGKAIAKKLCLEPVFVRMDMPPMIPALQAGRFDMINTGMFWSEERSKLMFMIPYGQQAVSIYTVPNSTFKITKFDDLSGHVVGIETGTYQERKSREYNADMVARGLKPIDFRTFMTASETTAALRAGQLEAGINIDETAANFVERGIAKVWLSGINGTDITVTYRDKTTALAASAALNELKAEGTYDKLFDKFKMTRLKDTNNFAIRGPGPAPK</sequence>
<evidence type="ECO:0000313" key="4">
    <source>
        <dbReference type="EMBL" id="TPG27483.1"/>
    </source>
</evidence>
<accession>A0A502DQ99</accession>
<dbReference type="EMBL" id="RCZI01000003">
    <property type="protein sequence ID" value="TPG27483.1"/>
    <property type="molecule type" value="Genomic_DNA"/>
</dbReference>
<dbReference type="AlphaFoldDB" id="A0A502DQ99"/>
<evidence type="ECO:0000256" key="1">
    <source>
        <dbReference type="ARBA" id="ARBA00022729"/>
    </source>
</evidence>
<dbReference type="PANTHER" id="PTHR35936:SF17">
    <property type="entry name" value="ARGININE-BINDING EXTRACELLULAR PROTEIN ARTP"/>
    <property type="match status" value="1"/>
</dbReference>
<feature type="chain" id="PRO_5021426628" evidence="2">
    <location>
        <begin position="23"/>
        <end position="280"/>
    </location>
</feature>
<dbReference type="SUPFAM" id="SSF53850">
    <property type="entry name" value="Periplasmic binding protein-like II"/>
    <property type="match status" value="1"/>
</dbReference>
<dbReference type="Gene3D" id="3.40.190.10">
    <property type="entry name" value="Periplasmic binding protein-like II"/>
    <property type="match status" value="2"/>
</dbReference>
<proteinExistence type="predicted"/>
<dbReference type="Proteomes" id="UP000319212">
    <property type="component" value="Unassembled WGS sequence"/>
</dbReference>
<dbReference type="InterPro" id="IPR001638">
    <property type="entry name" value="Solute-binding_3/MltF_N"/>
</dbReference>
<dbReference type="SMART" id="SM00062">
    <property type="entry name" value="PBPb"/>
    <property type="match status" value="1"/>
</dbReference>
<protein>
    <submittedName>
        <fullName evidence="4">ABC transporter substrate-binding protein</fullName>
    </submittedName>
</protein>
<gene>
    <name evidence="4" type="ORF">EAH82_11925</name>
</gene>
<organism evidence="4 5">
    <name type="scientific">Variovorax guangxiensis</name>
    <dbReference type="NCBI Taxonomy" id="1775474"/>
    <lineage>
        <taxon>Bacteria</taxon>
        <taxon>Pseudomonadati</taxon>
        <taxon>Pseudomonadota</taxon>
        <taxon>Betaproteobacteria</taxon>
        <taxon>Burkholderiales</taxon>
        <taxon>Comamonadaceae</taxon>
        <taxon>Variovorax</taxon>
    </lineage>
</organism>
<comment type="caution">
    <text evidence="4">The sequence shown here is derived from an EMBL/GenBank/DDBJ whole genome shotgun (WGS) entry which is preliminary data.</text>
</comment>
<dbReference type="PANTHER" id="PTHR35936">
    <property type="entry name" value="MEMBRANE-BOUND LYTIC MUREIN TRANSGLYCOSYLASE F"/>
    <property type="match status" value="1"/>
</dbReference>
<reference evidence="4 5" key="1">
    <citation type="journal article" date="2019" name="Environ. Microbiol.">
        <title>Species interactions and distinct microbial communities in high Arctic permafrost affected cryosols are associated with the CH4 and CO2 gas fluxes.</title>
        <authorList>
            <person name="Altshuler I."/>
            <person name="Hamel J."/>
            <person name="Turney S."/>
            <person name="Magnuson E."/>
            <person name="Levesque R."/>
            <person name="Greer C."/>
            <person name="Whyte L.G."/>
        </authorList>
    </citation>
    <scope>NUCLEOTIDE SEQUENCE [LARGE SCALE GENOMIC DNA]</scope>
    <source>
        <strain evidence="4 5">S06.C</strain>
    </source>
</reference>
<feature type="signal peptide" evidence="2">
    <location>
        <begin position="1"/>
        <end position="22"/>
    </location>
</feature>
<dbReference type="Pfam" id="PF00497">
    <property type="entry name" value="SBP_bac_3"/>
    <property type="match status" value="1"/>
</dbReference>
<feature type="domain" description="Solute-binding protein family 3/N-terminal" evidence="3">
    <location>
        <begin position="39"/>
        <end position="263"/>
    </location>
</feature>
<name>A0A502DQ99_9BURK</name>
<evidence type="ECO:0000313" key="5">
    <source>
        <dbReference type="Proteomes" id="UP000319212"/>
    </source>
</evidence>
<dbReference type="RefSeq" id="WP_140842103.1">
    <property type="nucleotide sequence ID" value="NZ_RCZI01000003.1"/>
</dbReference>
<keyword evidence="1 2" id="KW-0732">Signal</keyword>
<dbReference type="OrthoDB" id="9768183at2"/>
<evidence type="ECO:0000256" key="2">
    <source>
        <dbReference type="SAM" id="SignalP"/>
    </source>
</evidence>
<evidence type="ECO:0000259" key="3">
    <source>
        <dbReference type="SMART" id="SM00062"/>
    </source>
</evidence>